<gene>
    <name evidence="2" type="ORF">EW026_g2993</name>
</gene>
<reference evidence="2 3" key="1">
    <citation type="submission" date="2019-02" db="EMBL/GenBank/DDBJ databases">
        <title>Genome sequencing of the rare red list fungi Phlebia centrifuga.</title>
        <authorList>
            <person name="Buettner E."/>
            <person name="Kellner H."/>
        </authorList>
    </citation>
    <scope>NUCLEOTIDE SEQUENCE [LARGE SCALE GENOMIC DNA]</scope>
    <source>
        <strain evidence="2 3">DSM 108282</strain>
    </source>
</reference>
<sequence>MYYFCATFLMAAKSSSKASKASAPSVAVPTPTPTPTVPASESPTTQAVPASESPTTQAAPASKAPTTQAAPSSESPIPDVATSPSTTHTPTDPAIVAVDCILFGVPPTPPALHQTTIPTLPQRLNAARAHLLDKGGYLGDPSTHDHYEWMRDGKSHKLVIKPLATSEDSSPRVLDIPQIAELSFVARISGDDFWLLSDAGWRGPTEWSKKFREEILKNIKALEAKMVTPGFEHSKSILVGLGNSRIKVGHKLFEPRDETEEEEIADPETSDLEQDEIDKKKGNKPFALTIANWPVRSDAAQEAIEELKGKYYVVPIPAYDMHGDLIYPTYYRSRLEGALTVVRFNLTHWAINHKTGTSSSDVYVADIVNIRVLAPPAATPVTPRKHGRVPAFDPLTPKPANKTRRLFG</sequence>
<feature type="compositionally biased region" description="Acidic residues" evidence="1">
    <location>
        <begin position="257"/>
        <end position="274"/>
    </location>
</feature>
<proteinExistence type="predicted"/>
<protein>
    <submittedName>
        <fullName evidence="2">Uncharacterized protein</fullName>
    </submittedName>
</protein>
<evidence type="ECO:0000313" key="3">
    <source>
        <dbReference type="Proteomes" id="UP000309038"/>
    </source>
</evidence>
<evidence type="ECO:0000313" key="2">
    <source>
        <dbReference type="EMBL" id="THG99345.1"/>
    </source>
</evidence>
<feature type="compositionally biased region" description="Low complexity" evidence="1">
    <location>
        <begin position="13"/>
        <end position="29"/>
    </location>
</feature>
<dbReference type="EMBL" id="SGPJ01000083">
    <property type="protein sequence ID" value="THG99345.1"/>
    <property type="molecule type" value="Genomic_DNA"/>
</dbReference>
<accession>A0A4S4KLJ4</accession>
<feature type="compositionally biased region" description="Low complexity" evidence="1">
    <location>
        <begin position="82"/>
        <end position="91"/>
    </location>
</feature>
<name>A0A4S4KLJ4_9APHY</name>
<feature type="region of interest" description="Disordered" evidence="1">
    <location>
        <begin position="379"/>
        <end position="408"/>
    </location>
</feature>
<feature type="region of interest" description="Disordered" evidence="1">
    <location>
        <begin position="13"/>
        <end position="91"/>
    </location>
</feature>
<dbReference type="AlphaFoldDB" id="A0A4S4KLJ4"/>
<evidence type="ECO:0000256" key="1">
    <source>
        <dbReference type="SAM" id="MobiDB-lite"/>
    </source>
</evidence>
<comment type="caution">
    <text evidence="2">The sequence shown here is derived from an EMBL/GenBank/DDBJ whole genome shotgun (WGS) entry which is preliminary data.</text>
</comment>
<dbReference type="Proteomes" id="UP000309038">
    <property type="component" value="Unassembled WGS sequence"/>
</dbReference>
<feature type="compositionally biased region" description="Polar residues" evidence="1">
    <location>
        <begin position="46"/>
        <end position="75"/>
    </location>
</feature>
<feature type="region of interest" description="Disordered" evidence="1">
    <location>
        <begin position="255"/>
        <end position="274"/>
    </location>
</feature>
<keyword evidence="3" id="KW-1185">Reference proteome</keyword>
<organism evidence="2 3">
    <name type="scientific">Hermanssonia centrifuga</name>
    <dbReference type="NCBI Taxonomy" id="98765"/>
    <lineage>
        <taxon>Eukaryota</taxon>
        <taxon>Fungi</taxon>
        <taxon>Dikarya</taxon>
        <taxon>Basidiomycota</taxon>
        <taxon>Agaricomycotina</taxon>
        <taxon>Agaricomycetes</taxon>
        <taxon>Polyporales</taxon>
        <taxon>Meruliaceae</taxon>
        <taxon>Hermanssonia</taxon>
    </lineage>
</organism>